<dbReference type="Gene3D" id="3.40.50.150">
    <property type="entry name" value="Vaccinia Virus protein VP39"/>
    <property type="match status" value="1"/>
</dbReference>
<evidence type="ECO:0000256" key="4">
    <source>
        <dbReference type="ARBA" id="ARBA00022691"/>
    </source>
</evidence>
<accession>A0A3N2H7D9</accession>
<dbReference type="AlphaFoldDB" id="A0A3N2H7D9"/>
<dbReference type="GeneID" id="301847921"/>
<keyword evidence="7" id="KW-1185">Reference proteome</keyword>
<proteinExistence type="inferred from homology"/>
<dbReference type="InterPro" id="IPR003333">
    <property type="entry name" value="CMAS"/>
</dbReference>
<evidence type="ECO:0000313" key="7">
    <source>
        <dbReference type="Proteomes" id="UP000274843"/>
    </source>
</evidence>
<dbReference type="Proteomes" id="UP000274843">
    <property type="component" value="Unassembled WGS sequence"/>
</dbReference>
<evidence type="ECO:0000256" key="1">
    <source>
        <dbReference type="ARBA" id="ARBA00010815"/>
    </source>
</evidence>
<dbReference type="InterPro" id="IPR050723">
    <property type="entry name" value="CFA/CMAS"/>
</dbReference>
<reference evidence="6 7" key="1">
    <citation type="submission" date="2018-11" db="EMBL/GenBank/DDBJ databases">
        <title>Sequencing the genomes of 1000 actinobacteria strains.</title>
        <authorList>
            <person name="Klenk H.-P."/>
        </authorList>
    </citation>
    <scope>NUCLEOTIDE SEQUENCE [LARGE SCALE GENOMIC DNA]</scope>
    <source>
        <strain evidence="6 7">DSM 44348</strain>
    </source>
</reference>
<evidence type="ECO:0000256" key="5">
    <source>
        <dbReference type="ARBA" id="ARBA00023098"/>
    </source>
</evidence>
<dbReference type="GO" id="GO:0008168">
    <property type="term" value="F:methyltransferase activity"/>
    <property type="evidence" value="ECO:0007669"/>
    <property type="project" value="UniProtKB-KW"/>
</dbReference>
<organism evidence="6 7">
    <name type="scientific">Amycolatopsis thermoflava</name>
    <dbReference type="NCBI Taxonomy" id="84480"/>
    <lineage>
        <taxon>Bacteria</taxon>
        <taxon>Bacillati</taxon>
        <taxon>Actinomycetota</taxon>
        <taxon>Actinomycetes</taxon>
        <taxon>Pseudonocardiales</taxon>
        <taxon>Pseudonocardiaceae</taxon>
        <taxon>Amycolatopsis</taxon>
        <taxon>Amycolatopsis methanolica group</taxon>
    </lineage>
</organism>
<keyword evidence="5" id="KW-0443">Lipid metabolism</keyword>
<evidence type="ECO:0000256" key="2">
    <source>
        <dbReference type="ARBA" id="ARBA00022603"/>
    </source>
</evidence>
<gene>
    <name evidence="6" type="ORF">EDD35_6665</name>
</gene>
<sequence>MVTPAEAAAAVRHHYDVGDEFYALWLDRSMTYSCAMPDSPDDTLDAAQDRKLRFHLDAIGDARHVLDVGCGWGSVLQRLSGRGARAVGLTLSPRQAAYVGSRGYPGVSVRTEHWLHHEPAAPYDGIVSIGAFEHFAAPGDDKVAVYRDFFTRCRGWLREEGVLSLQTIAYANMSAADASEFMRQEIFPDADLPTLAEITAAAEGIFEVQSVHNGRMAYAWTCEQWARRLRARRAEAIEVAGREVVARYERYLKLSALGFRMGKIGLLRIVLRPYRNGFFR</sequence>
<dbReference type="Pfam" id="PF02353">
    <property type="entry name" value="CMAS"/>
    <property type="match status" value="1"/>
</dbReference>
<dbReference type="InterPro" id="IPR029063">
    <property type="entry name" value="SAM-dependent_MTases_sf"/>
</dbReference>
<evidence type="ECO:0000256" key="3">
    <source>
        <dbReference type="ARBA" id="ARBA00022679"/>
    </source>
</evidence>
<dbReference type="CDD" id="cd02440">
    <property type="entry name" value="AdoMet_MTases"/>
    <property type="match status" value="1"/>
</dbReference>
<dbReference type="GO" id="GO:0008610">
    <property type="term" value="P:lipid biosynthetic process"/>
    <property type="evidence" value="ECO:0007669"/>
    <property type="project" value="InterPro"/>
</dbReference>
<comment type="similarity">
    <text evidence="1">Belongs to the CFA/CMAS family.</text>
</comment>
<keyword evidence="2" id="KW-0489">Methyltransferase</keyword>
<evidence type="ECO:0000313" key="6">
    <source>
        <dbReference type="EMBL" id="ROS44230.1"/>
    </source>
</evidence>
<dbReference type="SUPFAM" id="SSF53335">
    <property type="entry name" value="S-adenosyl-L-methionine-dependent methyltransferases"/>
    <property type="match status" value="1"/>
</dbReference>
<name>A0A3N2H7D9_9PSEU</name>
<dbReference type="EMBL" id="RKHY01000001">
    <property type="protein sequence ID" value="ROS44230.1"/>
    <property type="molecule type" value="Genomic_DNA"/>
</dbReference>
<protein>
    <submittedName>
        <fullName evidence="6">Cyclopropane-fatty-acyl-phospholipid synthase</fullName>
    </submittedName>
</protein>
<dbReference type="PANTHER" id="PTHR43667">
    <property type="entry name" value="CYCLOPROPANE-FATTY-ACYL-PHOSPHOLIPID SYNTHASE"/>
    <property type="match status" value="1"/>
</dbReference>
<dbReference type="PANTHER" id="PTHR43667:SF1">
    <property type="entry name" value="CYCLOPROPANE-FATTY-ACYL-PHOSPHOLIPID SYNTHASE"/>
    <property type="match status" value="1"/>
</dbReference>
<dbReference type="RefSeq" id="WP_123686234.1">
    <property type="nucleotide sequence ID" value="NZ_RKHY01000001.1"/>
</dbReference>
<dbReference type="PIRSF" id="PIRSF003085">
    <property type="entry name" value="CMAS"/>
    <property type="match status" value="1"/>
</dbReference>
<comment type="caution">
    <text evidence="6">The sequence shown here is derived from an EMBL/GenBank/DDBJ whole genome shotgun (WGS) entry which is preliminary data.</text>
</comment>
<keyword evidence="4" id="KW-0949">S-adenosyl-L-methionine</keyword>
<keyword evidence="3" id="KW-0808">Transferase</keyword>
<dbReference type="GO" id="GO:0032259">
    <property type="term" value="P:methylation"/>
    <property type="evidence" value="ECO:0007669"/>
    <property type="project" value="UniProtKB-KW"/>
</dbReference>